<dbReference type="InterPro" id="IPR011250">
    <property type="entry name" value="OMP/PagP_B-barrel"/>
</dbReference>
<keyword evidence="3" id="KW-1185">Reference proteome</keyword>
<name>A0A2R8ANU7_9RHOB</name>
<evidence type="ECO:0000256" key="1">
    <source>
        <dbReference type="SAM" id="SignalP"/>
    </source>
</evidence>
<feature type="chain" id="PRO_5015346854" evidence="1">
    <location>
        <begin position="22"/>
        <end position="218"/>
    </location>
</feature>
<organism evidence="2 3">
    <name type="scientific">Pseudoprimorskyibacter insulae</name>
    <dbReference type="NCBI Taxonomy" id="1695997"/>
    <lineage>
        <taxon>Bacteria</taxon>
        <taxon>Pseudomonadati</taxon>
        <taxon>Pseudomonadota</taxon>
        <taxon>Alphaproteobacteria</taxon>
        <taxon>Rhodobacterales</taxon>
        <taxon>Paracoccaceae</taxon>
        <taxon>Pseudoprimorskyibacter</taxon>
    </lineage>
</organism>
<accession>A0A2R8ANU7</accession>
<dbReference type="OrthoDB" id="9810784at2"/>
<feature type="signal peptide" evidence="1">
    <location>
        <begin position="1"/>
        <end position="21"/>
    </location>
</feature>
<dbReference type="Gene3D" id="2.40.160.20">
    <property type="match status" value="1"/>
</dbReference>
<dbReference type="AlphaFoldDB" id="A0A2R8ANU7"/>
<keyword evidence="1" id="KW-0732">Signal</keyword>
<sequence>MKHLILSASILALGAASPALAEMELSVYTGWQTSPHSRVKGTYPGTGAQYNALIGWEGKSFEMPPYYGIRGTWWRTERIGFGVEFTHAKVYAPAAERSAIGFNRMEFTDGHNLLTANMMYRWPDQWKTMTPYVGAGLGVAVPHVDVTTTTGFKTLGYQYTGPAAKLIAGAKYDLNDRYALFGEYQFSISQNEAELTGGGSMKTRIITNALNFGLAIKF</sequence>
<proteinExistence type="predicted"/>
<protein>
    <submittedName>
        <fullName evidence="2">Uncharacterized protein</fullName>
    </submittedName>
</protein>
<reference evidence="3" key="1">
    <citation type="submission" date="2018-03" db="EMBL/GenBank/DDBJ databases">
        <authorList>
            <person name="Rodrigo-Torres L."/>
            <person name="Arahal R. D."/>
            <person name="Lucena T."/>
        </authorList>
    </citation>
    <scope>NUCLEOTIDE SEQUENCE [LARGE SCALE GENOMIC DNA]</scope>
    <source>
        <strain evidence="3">CECT 8871</strain>
    </source>
</reference>
<dbReference type="SUPFAM" id="SSF56925">
    <property type="entry name" value="OMPA-like"/>
    <property type="match status" value="1"/>
</dbReference>
<evidence type="ECO:0000313" key="3">
    <source>
        <dbReference type="Proteomes" id="UP000244904"/>
    </source>
</evidence>
<gene>
    <name evidence="2" type="ORF">PRI8871_00117</name>
</gene>
<dbReference type="RefSeq" id="WP_108884244.1">
    <property type="nucleotide sequence ID" value="NZ_OMOJ01000001.1"/>
</dbReference>
<dbReference type="Proteomes" id="UP000244904">
    <property type="component" value="Unassembled WGS sequence"/>
</dbReference>
<evidence type="ECO:0000313" key="2">
    <source>
        <dbReference type="EMBL" id="SPF77534.1"/>
    </source>
</evidence>
<dbReference type="EMBL" id="OMOJ01000001">
    <property type="protein sequence ID" value="SPF77534.1"/>
    <property type="molecule type" value="Genomic_DNA"/>
</dbReference>